<dbReference type="Proteomes" id="UP000041254">
    <property type="component" value="Unassembled WGS sequence"/>
</dbReference>
<gene>
    <name evidence="2" type="ORF">Vbra_4521</name>
</gene>
<dbReference type="EMBL" id="CDMY01000576">
    <property type="protein sequence ID" value="CEM24017.1"/>
    <property type="molecule type" value="Genomic_DNA"/>
</dbReference>
<evidence type="ECO:0008006" key="4">
    <source>
        <dbReference type="Google" id="ProtNLM"/>
    </source>
</evidence>
<sequence length="135" mass="14951">MFVKAAISLTFLATVCCALRLKRDTRWNDGTVEGSEEPWKVPPPPPPGCARVECADIKCLAPLELKRTPEQCCPVCKGPFEMDNSYDSPFLVEPHAQAHENCINVRCFAMPWCVEENGLKTKFSPGDCCESCVKA</sequence>
<dbReference type="AlphaFoldDB" id="A0A0G4G645"/>
<accession>A0A0G4G645</accession>
<organism evidence="2 3">
    <name type="scientific">Vitrella brassicaformis (strain CCMP3155)</name>
    <dbReference type="NCBI Taxonomy" id="1169540"/>
    <lineage>
        <taxon>Eukaryota</taxon>
        <taxon>Sar</taxon>
        <taxon>Alveolata</taxon>
        <taxon>Colpodellida</taxon>
        <taxon>Vitrellaceae</taxon>
        <taxon>Vitrella</taxon>
    </lineage>
</organism>
<dbReference type="VEuPathDB" id="CryptoDB:Vbra_4521"/>
<reference evidence="2 3" key="1">
    <citation type="submission" date="2014-11" db="EMBL/GenBank/DDBJ databases">
        <authorList>
            <person name="Zhu J."/>
            <person name="Qi W."/>
            <person name="Song R."/>
        </authorList>
    </citation>
    <scope>NUCLEOTIDE SEQUENCE [LARGE SCALE GENOMIC DNA]</scope>
</reference>
<keyword evidence="1" id="KW-0732">Signal</keyword>
<dbReference type="InParanoid" id="A0A0G4G645"/>
<evidence type="ECO:0000313" key="2">
    <source>
        <dbReference type="EMBL" id="CEM24017.1"/>
    </source>
</evidence>
<protein>
    <recommendedName>
        <fullName evidence="4">VWFC domain-containing protein</fullName>
    </recommendedName>
</protein>
<feature type="signal peptide" evidence="1">
    <location>
        <begin position="1"/>
        <end position="18"/>
    </location>
</feature>
<name>A0A0G4G645_VITBC</name>
<evidence type="ECO:0000256" key="1">
    <source>
        <dbReference type="SAM" id="SignalP"/>
    </source>
</evidence>
<evidence type="ECO:0000313" key="3">
    <source>
        <dbReference type="Proteomes" id="UP000041254"/>
    </source>
</evidence>
<feature type="chain" id="PRO_5005190015" description="VWFC domain-containing protein" evidence="1">
    <location>
        <begin position="19"/>
        <end position="135"/>
    </location>
</feature>
<keyword evidence="3" id="KW-1185">Reference proteome</keyword>
<proteinExistence type="predicted"/>